<feature type="region of interest" description="Disordered" evidence="3">
    <location>
        <begin position="98"/>
        <end position="123"/>
    </location>
</feature>
<name>A0ABY3YID5_9FLAO</name>
<dbReference type="InterPro" id="IPR024134">
    <property type="entry name" value="SOD_Cu/Zn_/chaperone"/>
</dbReference>
<organism evidence="5 6">
    <name type="scientific">Zhouia spongiae</name>
    <dbReference type="NCBI Taxonomy" id="2202721"/>
    <lineage>
        <taxon>Bacteria</taxon>
        <taxon>Pseudomonadati</taxon>
        <taxon>Bacteroidota</taxon>
        <taxon>Flavobacteriia</taxon>
        <taxon>Flavobacteriales</taxon>
        <taxon>Flavobacteriaceae</taxon>
        <taxon>Zhouia</taxon>
    </lineage>
</organism>
<feature type="coiled-coil region" evidence="2">
    <location>
        <begin position="26"/>
        <end position="53"/>
    </location>
</feature>
<dbReference type="Pfam" id="PF00080">
    <property type="entry name" value="Sod_Cu"/>
    <property type="match status" value="1"/>
</dbReference>
<dbReference type="InterPro" id="IPR001424">
    <property type="entry name" value="SOD_Cu_Zn_dom"/>
</dbReference>
<dbReference type="RefSeq" id="WP_242936031.1">
    <property type="nucleotide sequence ID" value="NZ_CP094326.1"/>
</dbReference>
<gene>
    <name evidence="5" type="ORF">MQE36_11035</name>
</gene>
<dbReference type="CDD" id="cd00305">
    <property type="entry name" value="Cu-Zn_Superoxide_Dismutase"/>
    <property type="match status" value="1"/>
</dbReference>
<feature type="domain" description="Superoxide dismutase copper/zinc binding" evidence="4">
    <location>
        <begin position="62"/>
        <end position="194"/>
    </location>
</feature>
<dbReference type="PANTHER" id="PTHR10003">
    <property type="entry name" value="SUPEROXIDE DISMUTASE CU-ZN -RELATED"/>
    <property type="match status" value="1"/>
</dbReference>
<reference evidence="5 6" key="1">
    <citation type="journal article" date="2018" name="Int. J. Syst. Evol. Microbiol.">
        <title>Zhouia spongiae sp. nov., isolated from a marine sponge.</title>
        <authorList>
            <person name="Zhuang L."/>
            <person name="Lin B."/>
            <person name="Qin F."/>
            <person name="Luo L."/>
        </authorList>
    </citation>
    <scope>NUCLEOTIDE SEQUENCE [LARGE SCALE GENOMIC DNA]</scope>
    <source>
        <strain evidence="5 6">HN-Y44</strain>
    </source>
</reference>
<evidence type="ECO:0000313" key="6">
    <source>
        <dbReference type="Proteomes" id="UP000829476"/>
    </source>
</evidence>
<keyword evidence="6" id="KW-1185">Reference proteome</keyword>
<keyword evidence="2" id="KW-0175">Coiled coil</keyword>
<proteinExistence type="inferred from homology"/>
<sequence>MKKISLSLVAISALFLTVSCKSDTKKEKKEEVIEETTTTIEEKIEEVKKITIELTPKSESTVKGSAVFREENGEVSLTAVFEGLTPGEHAIHLHEKADCSSPDGTSTGGHWNPTFEQHGKWGDETGYHKGDIGNFTADENGNGTITFKTDEWCIGCEDETKNIVGKAVIVHQGTDDFTSQPSGAAGARVSCGGIIE</sequence>
<protein>
    <submittedName>
        <fullName evidence="5">Superoxide dismutase family protein</fullName>
    </submittedName>
</protein>
<accession>A0ABY3YID5</accession>
<evidence type="ECO:0000313" key="5">
    <source>
        <dbReference type="EMBL" id="UNY97619.1"/>
    </source>
</evidence>
<evidence type="ECO:0000259" key="4">
    <source>
        <dbReference type="Pfam" id="PF00080"/>
    </source>
</evidence>
<dbReference type="PROSITE" id="PS51257">
    <property type="entry name" value="PROKAR_LIPOPROTEIN"/>
    <property type="match status" value="1"/>
</dbReference>
<dbReference type="InterPro" id="IPR036423">
    <property type="entry name" value="SOD-like_Cu/Zn_dom_sf"/>
</dbReference>
<dbReference type="Proteomes" id="UP000829476">
    <property type="component" value="Chromosome"/>
</dbReference>
<dbReference type="EMBL" id="CP094326">
    <property type="protein sequence ID" value="UNY97619.1"/>
    <property type="molecule type" value="Genomic_DNA"/>
</dbReference>
<comment type="similarity">
    <text evidence="1">Belongs to the Cu-Zn superoxide dismutase family.</text>
</comment>
<dbReference type="Gene3D" id="2.60.40.200">
    <property type="entry name" value="Superoxide dismutase, copper/zinc binding domain"/>
    <property type="match status" value="1"/>
</dbReference>
<evidence type="ECO:0000256" key="2">
    <source>
        <dbReference type="SAM" id="Coils"/>
    </source>
</evidence>
<evidence type="ECO:0000256" key="3">
    <source>
        <dbReference type="SAM" id="MobiDB-lite"/>
    </source>
</evidence>
<dbReference type="SUPFAM" id="SSF49329">
    <property type="entry name" value="Cu,Zn superoxide dismutase-like"/>
    <property type="match status" value="1"/>
</dbReference>
<evidence type="ECO:0000256" key="1">
    <source>
        <dbReference type="ARBA" id="ARBA00010457"/>
    </source>
</evidence>